<dbReference type="Pfam" id="PF00069">
    <property type="entry name" value="Pkinase"/>
    <property type="match status" value="1"/>
</dbReference>
<dbReference type="InterPro" id="IPR011009">
    <property type="entry name" value="Kinase-like_dom_sf"/>
</dbReference>
<comment type="catalytic activity">
    <reaction evidence="9">
        <text>L-seryl-[protein] + ATP = O-phospho-L-seryl-[protein] + ADP + H(+)</text>
        <dbReference type="Rhea" id="RHEA:17989"/>
        <dbReference type="Rhea" id="RHEA-COMP:9863"/>
        <dbReference type="Rhea" id="RHEA-COMP:11604"/>
        <dbReference type="ChEBI" id="CHEBI:15378"/>
        <dbReference type="ChEBI" id="CHEBI:29999"/>
        <dbReference type="ChEBI" id="CHEBI:30616"/>
        <dbReference type="ChEBI" id="CHEBI:83421"/>
        <dbReference type="ChEBI" id="CHEBI:456216"/>
        <dbReference type="EC" id="2.7.11.1"/>
    </reaction>
</comment>
<dbReference type="InterPro" id="IPR008266">
    <property type="entry name" value="Tyr_kinase_AS"/>
</dbReference>
<dbReference type="Gene3D" id="3.30.200.20">
    <property type="entry name" value="Phosphorylase Kinase, domain 1"/>
    <property type="match status" value="1"/>
</dbReference>
<gene>
    <name evidence="15" type="ORF">P5G46_04920</name>
</gene>
<feature type="domain" description="Protein kinase" evidence="13">
    <location>
        <begin position="19"/>
        <end position="293"/>
    </location>
</feature>
<dbReference type="PROSITE" id="PS50011">
    <property type="entry name" value="PROTEIN_KINASE_DOM"/>
    <property type="match status" value="1"/>
</dbReference>
<dbReference type="EC" id="2.7.11.1" evidence="1"/>
<dbReference type="RefSeq" id="WP_239279055.1">
    <property type="nucleotide sequence ID" value="NZ_JAROCE010000001.1"/>
</dbReference>
<dbReference type="CDD" id="cd14014">
    <property type="entry name" value="STKc_PknB_like"/>
    <property type="match status" value="1"/>
</dbReference>
<dbReference type="InterPro" id="IPR017441">
    <property type="entry name" value="Protein_kinase_ATP_BS"/>
</dbReference>
<reference evidence="15 16" key="1">
    <citation type="submission" date="2023-03" db="EMBL/GenBank/DDBJ databases">
        <title>MT1 and MT2 Draft Genomes of Novel Species.</title>
        <authorList>
            <person name="Venkateswaran K."/>
        </authorList>
    </citation>
    <scope>NUCLEOTIDE SEQUENCE [LARGE SCALE GENOMIC DNA]</scope>
    <source>
        <strain evidence="15 16">IF8SW-P5</strain>
    </source>
</reference>
<evidence type="ECO:0000256" key="2">
    <source>
        <dbReference type="ARBA" id="ARBA00022527"/>
    </source>
</evidence>
<dbReference type="InterPro" id="IPR000719">
    <property type="entry name" value="Prot_kinase_dom"/>
</dbReference>
<evidence type="ECO:0000259" key="14">
    <source>
        <dbReference type="PROSITE" id="PS51178"/>
    </source>
</evidence>
<dbReference type="PANTHER" id="PTHR43289:SF6">
    <property type="entry name" value="SERINE_THREONINE-PROTEIN KINASE NEKL-3"/>
    <property type="match status" value="1"/>
</dbReference>
<evidence type="ECO:0000313" key="16">
    <source>
        <dbReference type="Proteomes" id="UP001630303"/>
    </source>
</evidence>
<dbReference type="PROSITE" id="PS00107">
    <property type="entry name" value="PROTEIN_KINASE_ATP"/>
    <property type="match status" value="1"/>
</dbReference>
<dbReference type="PROSITE" id="PS00109">
    <property type="entry name" value="PROTEIN_KINASE_TYR"/>
    <property type="match status" value="1"/>
</dbReference>
<evidence type="ECO:0000259" key="13">
    <source>
        <dbReference type="PROSITE" id="PS50011"/>
    </source>
</evidence>
<accession>A0ABW9GDM1</accession>
<feature type="binding site" evidence="10">
    <location>
        <position position="48"/>
    </location>
    <ligand>
        <name>ATP</name>
        <dbReference type="ChEBI" id="CHEBI:30616"/>
    </ligand>
</feature>
<keyword evidence="12" id="KW-0472">Membrane</keyword>
<evidence type="ECO:0000256" key="3">
    <source>
        <dbReference type="ARBA" id="ARBA00022679"/>
    </source>
</evidence>
<comment type="caution">
    <text evidence="15">The sequence shown here is derived from an EMBL/GenBank/DDBJ whole genome shotgun (WGS) entry which is preliminary data.</text>
</comment>
<protein>
    <recommendedName>
        <fullName evidence="1">non-specific serine/threonine protein kinase</fullName>
        <ecNumber evidence="1">2.7.11.1</ecNumber>
    </recommendedName>
</protein>
<feature type="transmembrane region" description="Helical" evidence="12">
    <location>
        <begin position="342"/>
        <end position="362"/>
    </location>
</feature>
<dbReference type="SUPFAM" id="SSF56112">
    <property type="entry name" value="Protein kinase-like (PK-like)"/>
    <property type="match status" value="1"/>
</dbReference>
<keyword evidence="4" id="KW-0677">Repeat</keyword>
<keyword evidence="7 10" id="KW-0067">ATP-binding</keyword>
<evidence type="ECO:0000256" key="9">
    <source>
        <dbReference type="ARBA" id="ARBA00048679"/>
    </source>
</evidence>
<evidence type="ECO:0000256" key="7">
    <source>
        <dbReference type="ARBA" id="ARBA00022840"/>
    </source>
</evidence>
<evidence type="ECO:0000256" key="12">
    <source>
        <dbReference type="SAM" id="Phobius"/>
    </source>
</evidence>
<keyword evidence="6" id="KW-0418">Kinase</keyword>
<evidence type="ECO:0000256" key="8">
    <source>
        <dbReference type="ARBA" id="ARBA00047899"/>
    </source>
</evidence>
<dbReference type="Gene3D" id="3.30.10.20">
    <property type="match status" value="2"/>
</dbReference>
<dbReference type="EMBL" id="JAROCE010000001">
    <property type="protein sequence ID" value="MFM2719839.1"/>
    <property type="molecule type" value="Genomic_DNA"/>
</dbReference>
<comment type="catalytic activity">
    <reaction evidence="8">
        <text>L-threonyl-[protein] + ATP = O-phospho-L-threonyl-[protein] + ADP + H(+)</text>
        <dbReference type="Rhea" id="RHEA:46608"/>
        <dbReference type="Rhea" id="RHEA-COMP:11060"/>
        <dbReference type="Rhea" id="RHEA-COMP:11605"/>
        <dbReference type="ChEBI" id="CHEBI:15378"/>
        <dbReference type="ChEBI" id="CHEBI:30013"/>
        <dbReference type="ChEBI" id="CHEBI:30616"/>
        <dbReference type="ChEBI" id="CHEBI:61977"/>
        <dbReference type="ChEBI" id="CHEBI:456216"/>
        <dbReference type="EC" id="2.7.11.1"/>
    </reaction>
</comment>
<evidence type="ECO:0000256" key="11">
    <source>
        <dbReference type="SAM" id="MobiDB-lite"/>
    </source>
</evidence>
<evidence type="ECO:0000256" key="6">
    <source>
        <dbReference type="ARBA" id="ARBA00022777"/>
    </source>
</evidence>
<organism evidence="15 16">
    <name type="scientific">Microbacterium mcarthurae</name>
    <dbReference type="NCBI Taxonomy" id="3035918"/>
    <lineage>
        <taxon>Bacteria</taxon>
        <taxon>Bacillati</taxon>
        <taxon>Actinomycetota</taxon>
        <taxon>Actinomycetes</taxon>
        <taxon>Micrococcales</taxon>
        <taxon>Microbacteriaceae</taxon>
        <taxon>Microbacterium</taxon>
    </lineage>
</organism>
<dbReference type="Gene3D" id="1.10.510.10">
    <property type="entry name" value="Transferase(Phosphotransferase) domain 1"/>
    <property type="match status" value="1"/>
</dbReference>
<dbReference type="CDD" id="cd06577">
    <property type="entry name" value="PASTA_pknB"/>
    <property type="match status" value="2"/>
</dbReference>
<feature type="region of interest" description="Disordered" evidence="11">
    <location>
        <begin position="536"/>
        <end position="556"/>
    </location>
</feature>
<dbReference type="InterPro" id="IPR005543">
    <property type="entry name" value="PASTA_dom"/>
</dbReference>
<evidence type="ECO:0000256" key="1">
    <source>
        <dbReference type="ARBA" id="ARBA00012513"/>
    </source>
</evidence>
<keyword evidence="16" id="KW-1185">Reference proteome</keyword>
<evidence type="ECO:0000313" key="15">
    <source>
        <dbReference type="EMBL" id="MFM2719839.1"/>
    </source>
</evidence>
<sequence length="556" mass="56301">MTDGRDTENTAAAAVAERFQIRGLLGAGATASVYDARDLWTGEDVALKVLHPHLATQVALAQAFLREAAVVAGIRHPGLCALRASGDGRTPERTWTAWELVRGVSLSETVRTSGRLDPLAASTVVGQLLDALGALHAAGIVHRDISPANVLVTRDSEGRVQDVRLVDFGLAAPIGESARGGDVLRSAEGDGVVGNASYASPEQLRGEPVGVAGDIYQVAGVLYFALVGTPPFPRAHTADVVDAHLTALPPTASVSVPGIPVTLDRVVVRGLLKDPAERFPDAATMRGALDAVLRARDPRAVVAAASAAVPSPRAIVAPTRVLAPGASATVGDDAERRRTSPWLWVLAGAAAALVLTVVAVAARPAVSNPAPSATGAPMAEAAMPVGDPPAATPTSVVASAVPSPIAPTFARMPDIRGLLLPDAVDALRREGLEVGERTDRDGTAPAQTVVAGSVSPGAEVPARSRVDLVVATGWNAVPDVAGFAEQDAIGRLTGAGLIPVVVREPRPGVAGAVAAVEPGASTRLPLGSAVTLIVATTPTPSPSAPTSTTPSPGPSA</sequence>
<keyword evidence="12" id="KW-0812">Transmembrane</keyword>
<evidence type="ECO:0000256" key="5">
    <source>
        <dbReference type="ARBA" id="ARBA00022741"/>
    </source>
</evidence>
<proteinExistence type="predicted"/>
<dbReference type="Pfam" id="PF03793">
    <property type="entry name" value="PASTA"/>
    <property type="match status" value="2"/>
</dbReference>
<keyword evidence="12" id="KW-1133">Transmembrane helix</keyword>
<evidence type="ECO:0000256" key="10">
    <source>
        <dbReference type="PROSITE-ProRule" id="PRU10141"/>
    </source>
</evidence>
<dbReference type="SMART" id="SM00740">
    <property type="entry name" value="PASTA"/>
    <property type="match status" value="2"/>
</dbReference>
<dbReference type="PANTHER" id="PTHR43289">
    <property type="entry name" value="MITOGEN-ACTIVATED PROTEIN KINASE KINASE KINASE 20-RELATED"/>
    <property type="match status" value="1"/>
</dbReference>
<dbReference type="PROSITE" id="PS51178">
    <property type="entry name" value="PASTA"/>
    <property type="match status" value="1"/>
</dbReference>
<name>A0ABW9GDM1_9MICO</name>
<keyword evidence="5 10" id="KW-0547">Nucleotide-binding</keyword>
<keyword evidence="2" id="KW-0723">Serine/threonine-protein kinase</keyword>
<evidence type="ECO:0000256" key="4">
    <source>
        <dbReference type="ARBA" id="ARBA00022737"/>
    </source>
</evidence>
<keyword evidence="3" id="KW-0808">Transferase</keyword>
<dbReference type="Proteomes" id="UP001630303">
    <property type="component" value="Unassembled WGS sequence"/>
</dbReference>
<feature type="domain" description="PASTA" evidence="14">
    <location>
        <begin position="406"/>
        <end position="472"/>
    </location>
</feature>